<feature type="compositionally biased region" description="Basic and acidic residues" evidence="1">
    <location>
        <begin position="55"/>
        <end position="72"/>
    </location>
</feature>
<protein>
    <submittedName>
        <fullName evidence="2">Uncharacterized protein</fullName>
    </submittedName>
</protein>
<evidence type="ECO:0000313" key="3">
    <source>
        <dbReference type="Proteomes" id="UP001515480"/>
    </source>
</evidence>
<reference evidence="2 3" key="1">
    <citation type="journal article" date="2024" name="Science">
        <title>Giant polyketide synthase enzymes in the biosynthesis of giant marine polyether toxins.</title>
        <authorList>
            <person name="Fallon T.R."/>
            <person name="Shende V.V."/>
            <person name="Wierzbicki I.H."/>
            <person name="Pendleton A.L."/>
            <person name="Watervoot N.F."/>
            <person name="Auber R.P."/>
            <person name="Gonzalez D.J."/>
            <person name="Wisecaver J.H."/>
            <person name="Moore B.S."/>
        </authorList>
    </citation>
    <scope>NUCLEOTIDE SEQUENCE [LARGE SCALE GENOMIC DNA]</scope>
    <source>
        <strain evidence="2 3">12B1</strain>
    </source>
</reference>
<feature type="region of interest" description="Disordered" evidence="1">
    <location>
        <begin position="39"/>
        <end position="72"/>
    </location>
</feature>
<feature type="region of interest" description="Disordered" evidence="1">
    <location>
        <begin position="117"/>
        <end position="195"/>
    </location>
</feature>
<keyword evidence="3" id="KW-1185">Reference proteome</keyword>
<proteinExistence type="predicted"/>
<dbReference type="Proteomes" id="UP001515480">
    <property type="component" value="Unassembled WGS sequence"/>
</dbReference>
<evidence type="ECO:0000313" key="2">
    <source>
        <dbReference type="EMBL" id="KAL1495907.1"/>
    </source>
</evidence>
<feature type="compositionally biased region" description="Low complexity" evidence="1">
    <location>
        <begin position="182"/>
        <end position="195"/>
    </location>
</feature>
<gene>
    <name evidence="2" type="ORF">AB1Y20_014550</name>
</gene>
<comment type="caution">
    <text evidence="2">The sequence shown here is derived from an EMBL/GenBank/DDBJ whole genome shotgun (WGS) entry which is preliminary data.</text>
</comment>
<sequence length="283" mass="30445">MSVYARLSTAASTQRSEARAFQLDDNGMRRTALVEPLRAPSRLHGSGHALAPRQADMEKEERRQRRKELKQQRHELRVMLEYVKCELGEPPTDLPAPLVSKPPGCERADTAATLKAAVRGSRASTPSIEKCETSSRTAPESVHPVPAEILSRQRSSSGLLTGAALQPRRPPTGATDQSPCTSSVRSTHNSSSSISFQNPRVVNALPKVVLKRPVVDPLDIVPDHIIEGFRREWMEMQAAKAASVPVESDVVKADAEPAVGGNGAMLRSTARSSSVGLLLGGGP</sequence>
<accession>A0AB34IBN4</accession>
<dbReference type="EMBL" id="JBGBPQ010000030">
    <property type="protein sequence ID" value="KAL1495907.1"/>
    <property type="molecule type" value="Genomic_DNA"/>
</dbReference>
<dbReference type="AlphaFoldDB" id="A0AB34IBN4"/>
<evidence type="ECO:0000256" key="1">
    <source>
        <dbReference type="SAM" id="MobiDB-lite"/>
    </source>
</evidence>
<organism evidence="2 3">
    <name type="scientific">Prymnesium parvum</name>
    <name type="common">Toxic golden alga</name>
    <dbReference type="NCBI Taxonomy" id="97485"/>
    <lineage>
        <taxon>Eukaryota</taxon>
        <taxon>Haptista</taxon>
        <taxon>Haptophyta</taxon>
        <taxon>Prymnesiophyceae</taxon>
        <taxon>Prymnesiales</taxon>
        <taxon>Prymnesiaceae</taxon>
        <taxon>Prymnesium</taxon>
    </lineage>
</organism>
<name>A0AB34IBN4_PRYPA</name>